<keyword evidence="4" id="KW-1185">Reference proteome</keyword>
<feature type="transmembrane region" description="Helical" evidence="1">
    <location>
        <begin position="34"/>
        <end position="53"/>
    </location>
</feature>
<keyword evidence="2" id="KW-0732">Signal</keyword>
<evidence type="ECO:0000313" key="4">
    <source>
        <dbReference type="Proteomes" id="UP000558488"/>
    </source>
</evidence>
<comment type="caution">
    <text evidence="3">The sequence shown here is derived from an EMBL/GenBank/DDBJ whole genome shotgun (WGS) entry which is preliminary data.</text>
</comment>
<keyword evidence="1" id="KW-1133">Transmembrane helix</keyword>
<dbReference type="Proteomes" id="UP000558488">
    <property type="component" value="Unassembled WGS sequence"/>
</dbReference>
<evidence type="ECO:0000256" key="1">
    <source>
        <dbReference type="SAM" id="Phobius"/>
    </source>
</evidence>
<keyword evidence="1" id="KW-0472">Membrane</keyword>
<evidence type="ECO:0000313" key="3">
    <source>
        <dbReference type="EMBL" id="KAF6353471.1"/>
    </source>
</evidence>
<keyword evidence="1" id="KW-0812">Transmembrane</keyword>
<name>A0A7J7XUV5_PIPKU</name>
<reference evidence="3 4" key="1">
    <citation type="journal article" date="2020" name="Nature">
        <title>Six reference-quality genomes reveal evolution of bat adaptations.</title>
        <authorList>
            <person name="Jebb D."/>
            <person name="Huang Z."/>
            <person name="Pippel M."/>
            <person name="Hughes G.M."/>
            <person name="Lavrichenko K."/>
            <person name="Devanna P."/>
            <person name="Winkler S."/>
            <person name="Jermiin L.S."/>
            <person name="Skirmuntt E.C."/>
            <person name="Katzourakis A."/>
            <person name="Burkitt-Gray L."/>
            <person name="Ray D.A."/>
            <person name="Sullivan K.A.M."/>
            <person name="Roscito J.G."/>
            <person name="Kirilenko B.M."/>
            <person name="Davalos L.M."/>
            <person name="Corthals A.P."/>
            <person name="Power M.L."/>
            <person name="Jones G."/>
            <person name="Ransome R.D."/>
            <person name="Dechmann D.K.N."/>
            <person name="Locatelli A.G."/>
            <person name="Puechmaille S.J."/>
            <person name="Fedrigo O."/>
            <person name="Jarvis E.D."/>
            <person name="Hiller M."/>
            <person name="Vernes S.C."/>
            <person name="Myers E.W."/>
            <person name="Teeling E.C."/>
        </authorList>
    </citation>
    <scope>NUCLEOTIDE SEQUENCE [LARGE SCALE GENOMIC DNA]</scope>
    <source>
        <strain evidence="3">MPipKuh1</strain>
        <tissue evidence="3">Flight muscle</tissue>
    </source>
</reference>
<proteinExistence type="predicted"/>
<organism evidence="3 4">
    <name type="scientific">Pipistrellus kuhlii</name>
    <name type="common">Kuhl's pipistrelle</name>
    <dbReference type="NCBI Taxonomy" id="59472"/>
    <lineage>
        <taxon>Eukaryota</taxon>
        <taxon>Metazoa</taxon>
        <taxon>Chordata</taxon>
        <taxon>Craniata</taxon>
        <taxon>Vertebrata</taxon>
        <taxon>Euteleostomi</taxon>
        <taxon>Mammalia</taxon>
        <taxon>Eutheria</taxon>
        <taxon>Laurasiatheria</taxon>
        <taxon>Chiroptera</taxon>
        <taxon>Yangochiroptera</taxon>
        <taxon>Vespertilionidae</taxon>
        <taxon>Pipistrellus</taxon>
    </lineage>
</organism>
<dbReference type="AlphaFoldDB" id="A0A7J7XUV5"/>
<dbReference type="EMBL" id="JACAGB010000007">
    <property type="protein sequence ID" value="KAF6353471.1"/>
    <property type="molecule type" value="Genomic_DNA"/>
</dbReference>
<feature type="transmembrane region" description="Helical" evidence="1">
    <location>
        <begin position="98"/>
        <end position="122"/>
    </location>
</feature>
<protein>
    <submittedName>
        <fullName evidence="3">Uncharacterized protein</fullName>
    </submittedName>
</protein>
<accession>A0A7J7XUV5</accession>
<feature type="transmembrane region" description="Helical" evidence="1">
    <location>
        <begin position="65"/>
        <end position="86"/>
    </location>
</feature>
<gene>
    <name evidence="3" type="ORF">mPipKuh1_010437</name>
</gene>
<evidence type="ECO:0000256" key="2">
    <source>
        <dbReference type="SAM" id="SignalP"/>
    </source>
</evidence>
<sequence>MGSLVFPSISLIVLEALAKDGRDGDGGDSILSLFFPSPVMWAGCIFSSRLGLVRRPFLNCCSFQAPITASPFALSDLIVLAAPHSYQPCDIALSHASLKLACFVFVVCLFVCLQIVPLLNLLK</sequence>
<feature type="chain" id="PRO_5029771350" evidence="2">
    <location>
        <begin position="19"/>
        <end position="123"/>
    </location>
</feature>
<feature type="signal peptide" evidence="2">
    <location>
        <begin position="1"/>
        <end position="18"/>
    </location>
</feature>